<evidence type="ECO:0000313" key="2">
    <source>
        <dbReference type="Proteomes" id="UP000321485"/>
    </source>
</evidence>
<dbReference type="EMBL" id="VJWE01000011">
    <property type="protein sequence ID" value="TWG39784.1"/>
    <property type="molecule type" value="Genomic_DNA"/>
</dbReference>
<reference evidence="1 2" key="1">
    <citation type="journal article" date="2015" name="Stand. Genomic Sci.">
        <title>Genomic Encyclopedia of Bacterial and Archaeal Type Strains, Phase III: the genomes of soil and plant-associated and newly described type strains.</title>
        <authorList>
            <person name="Whitman W.B."/>
            <person name="Woyke T."/>
            <person name="Klenk H.P."/>
            <person name="Zhou Y."/>
            <person name="Lilburn T.G."/>
            <person name="Beck B.J."/>
            <person name="De Vos P."/>
            <person name="Vandamme P."/>
            <person name="Eisen J.A."/>
            <person name="Garrity G."/>
            <person name="Hugenholtz P."/>
            <person name="Kyrpides N.C."/>
        </authorList>
    </citation>
    <scope>NUCLEOTIDE SEQUENCE [LARGE SCALE GENOMIC DNA]</scope>
    <source>
        <strain evidence="1 2">DSM 64</strain>
    </source>
</reference>
<sequence>MDSLISASARALAAGDPLGALKRVALRDDPPALALRGIAMAQLGEHPRARDLLRQAARAFGTHEAQARARCVVAEAEVALAMRDLGGSPRPLLEAADTLQAHGDTANATQARLIAARRLLRIGRLDEAAAAMDAMATAPTAGDLPPALRAMADLTLAELALRSLHIAAASAALDRAQEAAEQAHVPALLAEVAQARAVLDQPAARRVGAGVDQPQRLSDVADLLASGALVVDACRRCVGVGGGPSTTDAGVWQPLARRPILFALVCALAQAWPGDAEREALIAQAFRTRHPDDTHRARLRVEVGRLRALLRPLARVEATARGFALQPLDARPVVVLAPPIDGEQAALLALLSDGAAWFTSALALATDASQRTVQRALAELEAQGRVRSIGRARAQRWLAPPLSGFTTILLLPAALPIA</sequence>
<evidence type="ECO:0000313" key="1">
    <source>
        <dbReference type="EMBL" id="TWG39784.1"/>
    </source>
</evidence>
<dbReference type="GeneID" id="51110724"/>
<organism evidence="1 2">
    <name type="scientific">Acidovorax delafieldii</name>
    <name type="common">Pseudomonas delafieldii</name>
    <dbReference type="NCBI Taxonomy" id="47920"/>
    <lineage>
        <taxon>Bacteria</taxon>
        <taxon>Pseudomonadati</taxon>
        <taxon>Pseudomonadota</taxon>
        <taxon>Betaproteobacteria</taxon>
        <taxon>Burkholderiales</taxon>
        <taxon>Comamonadaceae</taxon>
        <taxon>Acidovorax</taxon>
    </lineage>
</organism>
<comment type="caution">
    <text evidence="1">The sequence shown here is derived from an EMBL/GenBank/DDBJ whole genome shotgun (WGS) entry which is preliminary data.</text>
</comment>
<proteinExistence type="predicted"/>
<gene>
    <name evidence="1" type="ORF">ATF69_1656</name>
</gene>
<evidence type="ECO:0008006" key="3">
    <source>
        <dbReference type="Google" id="ProtNLM"/>
    </source>
</evidence>
<name>A0A561XUJ1_ACIDE</name>
<dbReference type="Proteomes" id="UP000321485">
    <property type="component" value="Unassembled WGS sequence"/>
</dbReference>
<accession>A0A561XUJ1</accession>
<dbReference type="RefSeq" id="WP_146870543.1">
    <property type="nucleotide sequence ID" value="NZ_VJWE01000011.1"/>
</dbReference>
<protein>
    <recommendedName>
        <fullName evidence="3">Helix-turn-helix domain-containing protein</fullName>
    </recommendedName>
</protein>
<dbReference type="AlphaFoldDB" id="A0A561XUJ1"/>